<dbReference type="EMBL" id="BARU01011867">
    <property type="protein sequence ID" value="GAH34128.1"/>
    <property type="molecule type" value="Genomic_DNA"/>
</dbReference>
<keyword evidence="2" id="KW-0862">Zinc</keyword>
<reference evidence="3" key="1">
    <citation type="journal article" date="2014" name="Front. Microbiol.">
        <title>High frequency of phylogenetically diverse reductive dehalogenase-homologous genes in deep subseafloor sedimentary metagenomes.</title>
        <authorList>
            <person name="Kawai M."/>
            <person name="Futagami T."/>
            <person name="Toyoda A."/>
            <person name="Takaki Y."/>
            <person name="Nishi S."/>
            <person name="Hori S."/>
            <person name="Arai W."/>
            <person name="Tsubouchi T."/>
            <person name="Morono Y."/>
            <person name="Uchiyama I."/>
            <person name="Ito T."/>
            <person name="Fujiyama A."/>
            <person name="Inagaki F."/>
            <person name="Takami H."/>
        </authorList>
    </citation>
    <scope>NUCLEOTIDE SEQUENCE</scope>
    <source>
        <strain evidence="3">Expedition CK06-06</strain>
    </source>
</reference>
<dbReference type="GO" id="GO:0003899">
    <property type="term" value="F:DNA-directed RNA polymerase activity"/>
    <property type="evidence" value="ECO:0007669"/>
    <property type="project" value="InterPro"/>
</dbReference>
<organism evidence="3">
    <name type="scientific">marine sediment metagenome</name>
    <dbReference type="NCBI Taxonomy" id="412755"/>
    <lineage>
        <taxon>unclassified sequences</taxon>
        <taxon>metagenomes</taxon>
        <taxon>ecological metagenomes</taxon>
    </lineage>
</organism>
<dbReference type="Gene3D" id="2.20.28.30">
    <property type="entry name" value="RNA polymerase ii, chain L"/>
    <property type="match status" value="1"/>
</dbReference>
<sequence>MNQFYVTPFSKKDDVIMKDSVKENTAIYYCSECKKEKEIDSETEIKCECGNDVFRKKRTKKSRYFIFY</sequence>
<dbReference type="GO" id="GO:0046872">
    <property type="term" value="F:metal ion binding"/>
    <property type="evidence" value="ECO:0007669"/>
    <property type="project" value="UniProtKB-KW"/>
</dbReference>
<evidence type="ECO:0000313" key="3">
    <source>
        <dbReference type="EMBL" id="GAH34128.1"/>
    </source>
</evidence>
<comment type="caution">
    <text evidence="3">The sequence shown here is derived from an EMBL/GenBank/DDBJ whole genome shotgun (WGS) entry which is preliminary data.</text>
</comment>
<protein>
    <submittedName>
        <fullName evidence="3">Uncharacterized protein</fullName>
    </submittedName>
</protein>
<keyword evidence="1" id="KW-0479">Metal-binding</keyword>
<dbReference type="AlphaFoldDB" id="X1GMA4"/>
<name>X1GMA4_9ZZZZ</name>
<dbReference type="SUPFAM" id="SSF63393">
    <property type="entry name" value="RNA polymerase subunits"/>
    <property type="match status" value="1"/>
</dbReference>
<gene>
    <name evidence="3" type="ORF">S03H2_22129</name>
</gene>
<proteinExistence type="predicted"/>
<evidence type="ECO:0000256" key="2">
    <source>
        <dbReference type="ARBA" id="ARBA00022833"/>
    </source>
</evidence>
<dbReference type="InterPro" id="IPR006591">
    <property type="entry name" value="RNAP_P/RPABC4"/>
</dbReference>
<evidence type="ECO:0000256" key="1">
    <source>
        <dbReference type="ARBA" id="ARBA00022723"/>
    </source>
</evidence>
<dbReference type="InterPro" id="IPR029040">
    <property type="entry name" value="RPABC4/Spt4"/>
</dbReference>
<dbReference type="SMART" id="SM00659">
    <property type="entry name" value="RPOLCX"/>
    <property type="match status" value="1"/>
</dbReference>
<dbReference type="GO" id="GO:0003677">
    <property type="term" value="F:DNA binding"/>
    <property type="evidence" value="ECO:0007669"/>
    <property type="project" value="InterPro"/>
</dbReference>
<dbReference type="GO" id="GO:0006351">
    <property type="term" value="P:DNA-templated transcription"/>
    <property type="evidence" value="ECO:0007669"/>
    <property type="project" value="InterPro"/>
</dbReference>
<accession>X1GMA4</accession>